<dbReference type="EMBL" id="MJFZ01000489">
    <property type="protein sequence ID" value="RAW28433.1"/>
    <property type="molecule type" value="Genomic_DNA"/>
</dbReference>
<organism evidence="1 2">
    <name type="scientific">Phytophthora cactorum</name>
    <dbReference type="NCBI Taxonomy" id="29920"/>
    <lineage>
        <taxon>Eukaryota</taxon>
        <taxon>Sar</taxon>
        <taxon>Stramenopiles</taxon>
        <taxon>Oomycota</taxon>
        <taxon>Peronosporomycetes</taxon>
        <taxon>Peronosporales</taxon>
        <taxon>Peronosporaceae</taxon>
        <taxon>Phytophthora</taxon>
    </lineage>
</organism>
<accession>A0A329RUQ3</accession>
<dbReference type="OrthoDB" id="10315020at2759"/>
<evidence type="ECO:0000313" key="2">
    <source>
        <dbReference type="Proteomes" id="UP000251314"/>
    </source>
</evidence>
<dbReference type="AlphaFoldDB" id="A0A329RUQ3"/>
<protein>
    <submittedName>
        <fullName evidence="1">Uncharacterized protein</fullName>
    </submittedName>
</protein>
<comment type="caution">
    <text evidence="1">The sequence shown here is derived from an EMBL/GenBank/DDBJ whole genome shotgun (WGS) entry which is preliminary data.</text>
</comment>
<reference evidence="1 2" key="1">
    <citation type="submission" date="2018-01" db="EMBL/GenBank/DDBJ databases">
        <title>Draft genome of the strawberry crown rot pathogen Phytophthora cactorum.</title>
        <authorList>
            <person name="Armitage A.D."/>
            <person name="Lysoe E."/>
            <person name="Nellist C.F."/>
            <person name="Harrison R.J."/>
            <person name="Brurberg M.B."/>
        </authorList>
    </citation>
    <scope>NUCLEOTIDE SEQUENCE [LARGE SCALE GENOMIC DNA]</scope>
    <source>
        <strain evidence="1 2">10300</strain>
    </source>
</reference>
<dbReference type="VEuPathDB" id="FungiDB:PC110_g15194"/>
<name>A0A329RUQ3_9STRA</name>
<keyword evidence="2" id="KW-1185">Reference proteome</keyword>
<evidence type="ECO:0000313" key="1">
    <source>
        <dbReference type="EMBL" id="RAW28433.1"/>
    </source>
</evidence>
<proteinExistence type="predicted"/>
<dbReference type="Proteomes" id="UP000251314">
    <property type="component" value="Unassembled WGS sequence"/>
</dbReference>
<gene>
    <name evidence="1" type="ORF">PC110_g15194</name>
</gene>
<sequence>MTPPACQALQAALEGERDKRADDDSVRAYAMMAKMRVDDSGFDGVMVVKGYADFHCTACNETKTTRISLTRAYM</sequence>